<dbReference type="AlphaFoldDB" id="A0AA36LTI5"/>
<sequence>MAEPILYVSPSDGGKGIYMTSGTRLLKFLGNYDTLGTGNPPSIILNGYTGGQLYLVPTSFGGVSTPVGSASAYAWYVTGYSMNGNRITFTTSNNNMGWATFSAFEIPNSPAFGTYGLFLQNSANFMAISDASVLGFCTWRGQVTISSDWQVPAGIPNRDNAIVFANWADPNVSLLYDAPSKNIHCFAINSTGSTSNGSVVANVCVFTTGFFPEPPSGGTAGLAIFNTSGQCTYSSRYAPLILENTTQLSSTPNTWVNTGITRPMIPLPSLGGLPAGNEQSGGYRGWYRTAMRMSGSSITAGQGAYVNSVPISDNKYGNSPLALPILNTDTYF</sequence>
<dbReference type="RefSeq" id="WP_072083594.1">
    <property type="nucleotide sequence ID" value="NZ_CABMMJ010000007.1"/>
</dbReference>
<name>A0AA36LTI5_YERMO</name>
<evidence type="ECO:0000313" key="2">
    <source>
        <dbReference type="Proteomes" id="UP000040841"/>
    </source>
</evidence>
<dbReference type="Proteomes" id="UP000040841">
    <property type="component" value="Unassembled WGS sequence"/>
</dbReference>
<accession>A0AA36LTI5</accession>
<comment type="caution">
    <text evidence="1">The sequence shown here is derived from an EMBL/GenBank/DDBJ whole genome shotgun (WGS) entry which is preliminary data.</text>
</comment>
<proteinExistence type="predicted"/>
<evidence type="ECO:0000313" key="1">
    <source>
        <dbReference type="EMBL" id="CNI32202.1"/>
    </source>
</evidence>
<dbReference type="EMBL" id="CQBM01000007">
    <property type="protein sequence ID" value="CNI32202.1"/>
    <property type="molecule type" value="Genomic_DNA"/>
</dbReference>
<organism evidence="1 2">
    <name type="scientific">Yersinia mollaretii</name>
    <dbReference type="NCBI Taxonomy" id="33060"/>
    <lineage>
        <taxon>Bacteria</taxon>
        <taxon>Pseudomonadati</taxon>
        <taxon>Pseudomonadota</taxon>
        <taxon>Gammaproteobacteria</taxon>
        <taxon>Enterobacterales</taxon>
        <taxon>Yersiniaceae</taxon>
        <taxon>Yersinia</taxon>
    </lineage>
</organism>
<gene>
    <name evidence="1" type="ORF">ERS008502_02909</name>
</gene>
<dbReference type="Pfam" id="PF20051">
    <property type="entry name" value="DUF6453"/>
    <property type="match status" value="1"/>
</dbReference>
<reference evidence="1 2" key="1">
    <citation type="submission" date="2015-03" db="EMBL/GenBank/DDBJ databases">
        <authorList>
            <consortium name="Pathogen Informatics"/>
            <person name="Murphy D."/>
        </authorList>
    </citation>
    <scope>NUCLEOTIDE SEQUENCE [LARGE SCALE GENOMIC DNA]</scope>
    <source>
        <strain evidence="1 2">FE82747</strain>
    </source>
</reference>
<protein>
    <submittedName>
        <fullName evidence="1">Phage protein</fullName>
    </submittedName>
</protein>
<dbReference type="InterPro" id="IPR045604">
    <property type="entry name" value="DUF6453"/>
</dbReference>